<evidence type="ECO:0000313" key="2">
    <source>
        <dbReference type="EMBL" id="TGL65118.1"/>
    </source>
</evidence>
<dbReference type="Proteomes" id="UP000297567">
    <property type="component" value="Unassembled WGS sequence"/>
</dbReference>
<dbReference type="PANTHER" id="PTHR37841">
    <property type="entry name" value="GLR2918 PROTEIN"/>
    <property type="match status" value="1"/>
</dbReference>
<reference evidence="2" key="1">
    <citation type="journal article" date="2019" name="PLoS Negl. Trop. Dis.">
        <title>Revisiting the worldwide diversity of Leptospira species in the environment.</title>
        <authorList>
            <person name="Vincent A.T."/>
            <person name="Schiettekatte O."/>
            <person name="Bourhy P."/>
            <person name="Veyrier F.J."/>
            <person name="Picardeau M."/>
        </authorList>
    </citation>
    <scope>NUCLEOTIDE SEQUENCE [LARGE SCALE GENOMIC DNA]</scope>
    <source>
        <strain evidence="2">201702451</strain>
    </source>
</reference>
<dbReference type="SUPFAM" id="SSF69360">
    <property type="entry name" value="Cell wall binding repeat"/>
    <property type="match status" value="1"/>
</dbReference>
<feature type="signal peptide" evidence="1">
    <location>
        <begin position="1"/>
        <end position="22"/>
    </location>
</feature>
<dbReference type="AlphaFoldDB" id="A0A4Z1A1X9"/>
<dbReference type="RefSeq" id="WP_135642788.1">
    <property type="nucleotide sequence ID" value="NZ_RQGH01000026.1"/>
</dbReference>
<dbReference type="EMBL" id="RQGH01000026">
    <property type="protein sequence ID" value="TGL65118.1"/>
    <property type="molecule type" value="Genomic_DNA"/>
</dbReference>
<gene>
    <name evidence="2" type="ORF">EHQ62_11055</name>
</gene>
<keyword evidence="1" id="KW-0732">Signal</keyword>
<organism evidence="2 3">
    <name type="scientific">Leptospira jelokensis</name>
    <dbReference type="NCBI Taxonomy" id="2484931"/>
    <lineage>
        <taxon>Bacteria</taxon>
        <taxon>Pseudomonadati</taxon>
        <taxon>Spirochaetota</taxon>
        <taxon>Spirochaetia</taxon>
        <taxon>Leptospirales</taxon>
        <taxon>Leptospiraceae</taxon>
        <taxon>Leptospira</taxon>
    </lineage>
</organism>
<feature type="chain" id="PRO_5021422467" evidence="1">
    <location>
        <begin position="23"/>
        <end position="372"/>
    </location>
</feature>
<protein>
    <submittedName>
        <fullName evidence="2">WG repeat-containing protein</fullName>
    </submittedName>
</protein>
<accession>A0A4Z1A1X9</accession>
<dbReference type="PANTHER" id="PTHR37841:SF1">
    <property type="entry name" value="DUF3298 DOMAIN-CONTAINING PROTEIN"/>
    <property type="match status" value="1"/>
</dbReference>
<dbReference type="InterPro" id="IPR032774">
    <property type="entry name" value="WG_beta_rep"/>
</dbReference>
<comment type="caution">
    <text evidence="2">The sequence shown here is derived from an EMBL/GenBank/DDBJ whole genome shotgun (WGS) entry which is preliminary data.</text>
</comment>
<proteinExistence type="predicted"/>
<evidence type="ECO:0000313" key="3">
    <source>
        <dbReference type="Proteomes" id="UP000297567"/>
    </source>
</evidence>
<name>A0A4Z1A1X9_9LEPT</name>
<keyword evidence="3" id="KW-1185">Reference proteome</keyword>
<dbReference type="Pfam" id="PF14903">
    <property type="entry name" value="WG_beta_rep"/>
    <property type="match status" value="5"/>
</dbReference>
<sequence length="372" mass="42621">MKFPIWLSFLSILFLFCSSLPKNPNLSRNGCDLRFQLTTSQTGGETIPQLTFEDKRIKVSKIVYHDLSTISEDWMRAKKNGRFGFIDLEENEVSDFDFYFVGDFHDGYAVFRSGSNFRDPRGFVNKSGDLLGGQYFNMVYNFENGFAVVENKKKYGIMDRSGKIVIPIQYDFISGIHNGWAIFKREEHQGLINAKGQEKKFIHDKYDLRGYFYEGTIVFKHFKKMGIMDSNFNIIIPAIYDYLANFKEGLARFKLGNKWGYLDQKGNIAIDAKFDSEYDFQEGYASVTIGGKDGIIKPNGEYLIEPKFSHVSYFNEGLAVVEDGGKRGFVNTNAEWVVPPIFDQLGPLKDGVFTFAIKEKWGFANLRGCKNK</sequence>
<evidence type="ECO:0000256" key="1">
    <source>
        <dbReference type="SAM" id="SignalP"/>
    </source>
</evidence>